<name>A0A8J5KAI2_HOMAM</name>
<evidence type="ECO:0000313" key="1">
    <source>
        <dbReference type="EMBL" id="KAG7169123.1"/>
    </source>
</evidence>
<dbReference type="Proteomes" id="UP000747542">
    <property type="component" value="Unassembled WGS sequence"/>
</dbReference>
<organism evidence="1 2">
    <name type="scientific">Homarus americanus</name>
    <name type="common">American lobster</name>
    <dbReference type="NCBI Taxonomy" id="6706"/>
    <lineage>
        <taxon>Eukaryota</taxon>
        <taxon>Metazoa</taxon>
        <taxon>Ecdysozoa</taxon>
        <taxon>Arthropoda</taxon>
        <taxon>Crustacea</taxon>
        <taxon>Multicrustacea</taxon>
        <taxon>Malacostraca</taxon>
        <taxon>Eumalacostraca</taxon>
        <taxon>Eucarida</taxon>
        <taxon>Decapoda</taxon>
        <taxon>Pleocyemata</taxon>
        <taxon>Astacidea</taxon>
        <taxon>Nephropoidea</taxon>
        <taxon>Nephropidae</taxon>
        <taxon>Homarus</taxon>
    </lineage>
</organism>
<dbReference type="AlphaFoldDB" id="A0A8J5KAI2"/>
<evidence type="ECO:0000313" key="2">
    <source>
        <dbReference type="Proteomes" id="UP000747542"/>
    </source>
</evidence>
<sequence>MTLQIPTINLDSVALRESSLGDHSVLHNRKVSKSVKSPVRFDHIAPDVFGQLLSQCDQPLVDGDLYVTTRYVCNTLYECARASRVRDTIANHNVAMGRWERLLGDNDGAHLWRAINWRGELNNAPHPGTSYHTTR</sequence>
<accession>A0A8J5KAI2</accession>
<proteinExistence type="predicted"/>
<dbReference type="EMBL" id="JAHLQT010018361">
    <property type="protein sequence ID" value="KAG7169123.1"/>
    <property type="molecule type" value="Genomic_DNA"/>
</dbReference>
<gene>
    <name evidence="1" type="ORF">Hamer_G022660</name>
</gene>
<comment type="caution">
    <text evidence="1">The sequence shown here is derived from an EMBL/GenBank/DDBJ whole genome shotgun (WGS) entry which is preliminary data.</text>
</comment>
<keyword evidence="2" id="KW-1185">Reference proteome</keyword>
<reference evidence="1" key="1">
    <citation type="journal article" date="2021" name="Sci. Adv.">
        <title>The American lobster genome reveals insights on longevity, neural, and immune adaptations.</title>
        <authorList>
            <person name="Polinski J.M."/>
            <person name="Zimin A.V."/>
            <person name="Clark K.F."/>
            <person name="Kohn A.B."/>
            <person name="Sadowski N."/>
            <person name="Timp W."/>
            <person name="Ptitsyn A."/>
            <person name="Khanna P."/>
            <person name="Romanova D.Y."/>
            <person name="Williams P."/>
            <person name="Greenwood S.J."/>
            <person name="Moroz L.L."/>
            <person name="Walt D.R."/>
            <person name="Bodnar A.G."/>
        </authorList>
    </citation>
    <scope>NUCLEOTIDE SEQUENCE</scope>
    <source>
        <strain evidence="1">GMGI-L3</strain>
    </source>
</reference>
<protein>
    <submittedName>
        <fullName evidence="1">Uncharacterized protein</fullName>
    </submittedName>
</protein>